<dbReference type="AlphaFoldDB" id="A0A644ZAN0"/>
<evidence type="ECO:0000256" key="4">
    <source>
        <dbReference type="ARBA" id="ARBA00022801"/>
    </source>
</evidence>
<dbReference type="GO" id="GO:0030163">
    <property type="term" value="P:protein catabolic process"/>
    <property type="evidence" value="ECO:0007669"/>
    <property type="project" value="TreeGrafter"/>
</dbReference>
<keyword evidence="6 8" id="KW-0482">Metalloprotease</keyword>
<dbReference type="GO" id="GO:0004176">
    <property type="term" value="F:ATP-dependent peptidase activity"/>
    <property type="evidence" value="ECO:0007669"/>
    <property type="project" value="InterPro"/>
</dbReference>
<dbReference type="GO" id="GO:0004222">
    <property type="term" value="F:metalloendopeptidase activity"/>
    <property type="evidence" value="ECO:0007669"/>
    <property type="project" value="InterPro"/>
</dbReference>
<keyword evidence="3" id="KW-0479">Metal-binding</keyword>
<sequence length="185" mass="20503">MAYHETGHALTAFLTEGAEPVSKISIVPRGMGALGYTLQYPTEDRFLLSESELLNTIDTLLGGRAAEEVIYQEISTGAGNDISRASDLVRRMLTEFGMSERYRNITLPTTQSGIAGISGAREYSEKAQEYIDCETARIVNERYTKVKTNLEKNRKALETITTKLLEKEVLNGSEFQALAKSEVID</sequence>
<proteinExistence type="predicted"/>
<dbReference type="InterPro" id="IPR000642">
    <property type="entry name" value="Peptidase_M41"/>
</dbReference>
<dbReference type="EMBL" id="VSSQ01007393">
    <property type="protein sequence ID" value="MPM35773.1"/>
    <property type="molecule type" value="Genomic_DNA"/>
</dbReference>
<evidence type="ECO:0000256" key="2">
    <source>
        <dbReference type="ARBA" id="ARBA00022670"/>
    </source>
</evidence>
<dbReference type="SUPFAM" id="SSF140990">
    <property type="entry name" value="FtsH protease domain-like"/>
    <property type="match status" value="1"/>
</dbReference>
<dbReference type="GO" id="GO:0005886">
    <property type="term" value="C:plasma membrane"/>
    <property type="evidence" value="ECO:0007669"/>
    <property type="project" value="TreeGrafter"/>
</dbReference>
<comment type="caution">
    <text evidence="8">The sequence shown here is derived from an EMBL/GenBank/DDBJ whole genome shotgun (WGS) entry which is preliminary data.</text>
</comment>
<name>A0A644ZAN0_9ZZZZ</name>
<keyword evidence="4 8" id="KW-0378">Hydrolase</keyword>
<dbReference type="InterPro" id="IPR037219">
    <property type="entry name" value="Peptidase_M41-like"/>
</dbReference>
<reference evidence="8" key="1">
    <citation type="submission" date="2019-08" db="EMBL/GenBank/DDBJ databases">
        <authorList>
            <person name="Kucharzyk K."/>
            <person name="Murdoch R.W."/>
            <person name="Higgins S."/>
            <person name="Loffler F."/>
        </authorList>
    </citation>
    <scope>NUCLEOTIDE SEQUENCE</scope>
</reference>
<evidence type="ECO:0000313" key="8">
    <source>
        <dbReference type="EMBL" id="MPM35773.1"/>
    </source>
</evidence>
<accession>A0A644ZAN0</accession>
<evidence type="ECO:0000256" key="6">
    <source>
        <dbReference type="ARBA" id="ARBA00023049"/>
    </source>
</evidence>
<feature type="domain" description="Peptidase M41" evidence="7">
    <location>
        <begin position="1"/>
        <end position="177"/>
    </location>
</feature>
<comment type="cofactor">
    <cofactor evidence="1">
        <name>Zn(2+)</name>
        <dbReference type="ChEBI" id="CHEBI:29105"/>
    </cofactor>
</comment>
<evidence type="ECO:0000256" key="5">
    <source>
        <dbReference type="ARBA" id="ARBA00022833"/>
    </source>
</evidence>
<dbReference type="GO" id="GO:0046872">
    <property type="term" value="F:metal ion binding"/>
    <property type="evidence" value="ECO:0007669"/>
    <property type="project" value="UniProtKB-KW"/>
</dbReference>
<dbReference type="Gene3D" id="1.20.58.760">
    <property type="entry name" value="Peptidase M41"/>
    <property type="match status" value="1"/>
</dbReference>
<dbReference type="Pfam" id="PF01434">
    <property type="entry name" value="Peptidase_M41"/>
    <property type="match status" value="1"/>
</dbReference>
<evidence type="ECO:0000259" key="7">
    <source>
        <dbReference type="Pfam" id="PF01434"/>
    </source>
</evidence>
<dbReference type="PANTHER" id="PTHR23076:SF97">
    <property type="entry name" value="ATP-DEPENDENT ZINC METALLOPROTEASE YME1L1"/>
    <property type="match status" value="1"/>
</dbReference>
<keyword evidence="2 8" id="KW-0645">Protease</keyword>
<dbReference type="EC" id="3.4.24.-" evidence="8"/>
<dbReference type="GO" id="GO:0006508">
    <property type="term" value="P:proteolysis"/>
    <property type="evidence" value="ECO:0007669"/>
    <property type="project" value="UniProtKB-KW"/>
</dbReference>
<protein>
    <submittedName>
        <fullName evidence="8">ATP-dependent zinc metalloprotease FtsH 4</fullName>
        <ecNumber evidence="8">3.4.24.-</ecNumber>
    </submittedName>
</protein>
<dbReference type="GO" id="GO:0005524">
    <property type="term" value="F:ATP binding"/>
    <property type="evidence" value="ECO:0007669"/>
    <property type="project" value="InterPro"/>
</dbReference>
<keyword evidence="5" id="KW-0862">Zinc</keyword>
<gene>
    <name evidence="8" type="primary">ftsH4_13</name>
    <name evidence="8" type="ORF">SDC9_82367</name>
</gene>
<organism evidence="8">
    <name type="scientific">bioreactor metagenome</name>
    <dbReference type="NCBI Taxonomy" id="1076179"/>
    <lineage>
        <taxon>unclassified sequences</taxon>
        <taxon>metagenomes</taxon>
        <taxon>ecological metagenomes</taxon>
    </lineage>
</organism>
<dbReference type="PANTHER" id="PTHR23076">
    <property type="entry name" value="METALLOPROTEASE M41 FTSH"/>
    <property type="match status" value="1"/>
</dbReference>
<evidence type="ECO:0000256" key="3">
    <source>
        <dbReference type="ARBA" id="ARBA00022723"/>
    </source>
</evidence>
<evidence type="ECO:0000256" key="1">
    <source>
        <dbReference type="ARBA" id="ARBA00001947"/>
    </source>
</evidence>
<dbReference type="FunFam" id="1.20.58.760:FF:000001">
    <property type="entry name" value="ATP-dependent zinc metalloprotease FtsH"/>
    <property type="match status" value="1"/>
</dbReference>